<dbReference type="EMBL" id="CP022383">
    <property type="protein sequence ID" value="ATA80171.1"/>
    <property type="molecule type" value="Genomic_DNA"/>
</dbReference>
<evidence type="ECO:0000313" key="2">
    <source>
        <dbReference type="EMBL" id="ATA80171.1"/>
    </source>
</evidence>
<reference evidence="3" key="1">
    <citation type="submission" date="2017-06" db="EMBL/GenBank/DDBJ databases">
        <title>Capnocytophaga spp. assemblies.</title>
        <authorList>
            <person name="Gulvik C.A."/>
        </authorList>
    </citation>
    <scope>NUCLEOTIDE SEQUENCE [LARGE SCALE GENOMIC DNA]</scope>
    <source>
        <strain evidence="3">H4486</strain>
    </source>
</reference>
<keyword evidence="1" id="KW-1133">Transmembrane helix</keyword>
<gene>
    <name evidence="2" type="ORF">CGC59_11015</name>
</gene>
<proteinExistence type="predicted"/>
<dbReference type="Proteomes" id="UP000217334">
    <property type="component" value="Chromosome"/>
</dbReference>
<evidence type="ECO:0000256" key="1">
    <source>
        <dbReference type="SAM" id="Phobius"/>
    </source>
</evidence>
<sequence>MLNRIYQYITIHKLATFSFFTAWALIAIYGLSQLRFEEDITKVLPQNDKTNLTSKVLKQLNFADKISVMVTAKKGGTLTDLFMTMALSLRMVKREYR</sequence>
<feature type="transmembrane region" description="Helical" evidence="1">
    <location>
        <begin position="6"/>
        <end position="31"/>
    </location>
</feature>
<organism evidence="2 3">
    <name type="scientific">Capnocytophaga sputigena</name>
    <dbReference type="NCBI Taxonomy" id="1019"/>
    <lineage>
        <taxon>Bacteria</taxon>
        <taxon>Pseudomonadati</taxon>
        <taxon>Bacteroidota</taxon>
        <taxon>Flavobacteriia</taxon>
        <taxon>Flavobacteriales</taxon>
        <taxon>Flavobacteriaceae</taxon>
        <taxon>Capnocytophaga</taxon>
    </lineage>
</organism>
<keyword evidence="1" id="KW-0472">Membrane</keyword>
<keyword evidence="1" id="KW-0812">Transmembrane</keyword>
<accession>A0A250F4Z5</accession>
<evidence type="ECO:0000313" key="3">
    <source>
        <dbReference type="Proteomes" id="UP000217334"/>
    </source>
</evidence>
<protein>
    <submittedName>
        <fullName evidence="2">Uncharacterized protein</fullName>
    </submittedName>
</protein>
<name>A0A250F4Z5_CAPSP</name>
<dbReference type="AlphaFoldDB" id="A0A250F4Z5"/>